<sequence>MNLLLRIAPLFLLGAFSLPAAAQSCYVRSEASGAVPSPVVTEHCFEFHNLDKDDAMDWLCQDDGAVESSRREIRASCPAGYFGICTAPMTPETLANERAAGSQAANGTWPTTVDDDARIVTYHYQATNRAQARAECESAGGTWSR</sequence>
<reference evidence="2 3" key="1">
    <citation type="submission" date="2018-01" db="EMBL/GenBank/DDBJ databases">
        <title>Denitrification phenotypes of diverse strains of Pseudomonas stutzeri.</title>
        <authorList>
            <person name="Milligan D.A."/>
            <person name="Bergaust L."/>
            <person name="Bakken L.R."/>
            <person name="Frostegard A."/>
        </authorList>
    </citation>
    <scope>NUCLEOTIDE SEQUENCE [LARGE SCALE GENOMIC DNA]</scope>
    <source>
        <strain evidence="2 3">24a75</strain>
    </source>
</reference>
<accession>A0A2N8T458</accession>
<comment type="caution">
    <text evidence="2">The sequence shown here is derived from an EMBL/GenBank/DDBJ whole genome shotgun (WGS) entry which is preliminary data.</text>
</comment>
<protein>
    <submittedName>
        <fullName evidence="2">Uncharacterized protein</fullName>
    </submittedName>
</protein>
<dbReference type="RefSeq" id="WP_102894363.1">
    <property type="nucleotide sequence ID" value="NZ_JAMOHU010000021.1"/>
</dbReference>
<dbReference type="Proteomes" id="UP000236023">
    <property type="component" value="Unassembled WGS sequence"/>
</dbReference>
<proteinExistence type="predicted"/>
<name>A0A2N8T458_STUST</name>
<dbReference type="PROSITE" id="PS51257">
    <property type="entry name" value="PROKAR_LIPOPROTEIN"/>
    <property type="match status" value="1"/>
</dbReference>
<evidence type="ECO:0000313" key="3">
    <source>
        <dbReference type="Proteomes" id="UP000236023"/>
    </source>
</evidence>
<feature type="chain" id="PRO_5014983661" evidence="1">
    <location>
        <begin position="23"/>
        <end position="145"/>
    </location>
</feature>
<evidence type="ECO:0000313" key="2">
    <source>
        <dbReference type="EMBL" id="PNG09528.1"/>
    </source>
</evidence>
<dbReference type="AlphaFoldDB" id="A0A2N8T458"/>
<organism evidence="2 3">
    <name type="scientific">Stutzerimonas stutzeri</name>
    <name type="common">Pseudomonas stutzeri</name>
    <dbReference type="NCBI Taxonomy" id="316"/>
    <lineage>
        <taxon>Bacteria</taxon>
        <taxon>Pseudomonadati</taxon>
        <taxon>Pseudomonadota</taxon>
        <taxon>Gammaproteobacteria</taxon>
        <taxon>Pseudomonadales</taxon>
        <taxon>Pseudomonadaceae</taxon>
        <taxon>Stutzerimonas</taxon>
    </lineage>
</organism>
<feature type="signal peptide" evidence="1">
    <location>
        <begin position="1"/>
        <end position="22"/>
    </location>
</feature>
<gene>
    <name evidence="2" type="ORF">CXK94_10870</name>
</gene>
<keyword evidence="1" id="KW-0732">Signal</keyword>
<evidence type="ECO:0000256" key="1">
    <source>
        <dbReference type="SAM" id="SignalP"/>
    </source>
</evidence>
<dbReference type="EMBL" id="POUT01000005">
    <property type="protein sequence ID" value="PNG09528.1"/>
    <property type="molecule type" value="Genomic_DNA"/>
</dbReference>